<proteinExistence type="predicted"/>
<dbReference type="EMBL" id="OZ034814">
    <property type="protein sequence ID" value="CAL1359884.1"/>
    <property type="molecule type" value="Genomic_DNA"/>
</dbReference>
<feature type="region of interest" description="Disordered" evidence="1">
    <location>
        <begin position="1"/>
        <end position="23"/>
    </location>
</feature>
<dbReference type="Proteomes" id="UP001497516">
    <property type="component" value="Chromosome 10"/>
</dbReference>
<gene>
    <name evidence="2" type="ORF">LTRI10_LOCUS7350</name>
</gene>
<sequence>MKEDNPQRPNYKAGLAGAGGDTSPKRSAWTFVGSHDIEAGSFNGEPELKIFPDFKERLCIPWKKTLVLRLLGRSVFTPICAPNLGGNGDHRAIWISWI</sequence>
<keyword evidence="3" id="KW-1185">Reference proteome</keyword>
<evidence type="ECO:0000313" key="3">
    <source>
        <dbReference type="Proteomes" id="UP001497516"/>
    </source>
</evidence>
<evidence type="ECO:0000313" key="2">
    <source>
        <dbReference type="EMBL" id="CAL1359884.1"/>
    </source>
</evidence>
<dbReference type="AlphaFoldDB" id="A0AAV2CUE7"/>
<protein>
    <submittedName>
        <fullName evidence="2">Uncharacterized protein</fullName>
    </submittedName>
</protein>
<accession>A0AAV2CUE7</accession>
<evidence type="ECO:0000256" key="1">
    <source>
        <dbReference type="SAM" id="MobiDB-lite"/>
    </source>
</evidence>
<organism evidence="2 3">
    <name type="scientific">Linum trigynum</name>
    <dbReference type="NCBI Taxonomy" id="586398"/>
    <lineage>
        <taxon>Eukaryota</taxon>
        <taxon>Viridiplantae</taxon>
        <taxon>Streptophyta</taxon>
        <taxon>Embryophyta</taxon>
        <taxon>Tracheophyta</taxon>
        <taxon>Spermatophyta</taxon>
        <taxon>Magnoliopsida</taxon>
        <taxon>eudicotyledons</taxon>
        <taxon>Gunneridae</taxon>
        <taxon>Pentapetalae</taxon>
        <taxon>rosids</taxon>
        <taxon>fabids</taxon>
        <taxon>Malpighiales</taxon>
        <taxon>Linaceae</taxon>
        <taxon>Linum</taxon>
    </lineage>
</organism>
<reference evidence="2 3" key="1">
    <citation type="submission" date="2024-04" db="EMBL/GenBank/DDBJ databases">
        <authorList>
            <person name="Fracassetti M."/>
        </authorList>
    </citation>
    <scope>NUCLEOTIDE SEQUENCE [LARGE SCALE GENOMIC DNA]</scope>
</reference>
<name>A0AAV2CUE7_9ROSI</name>